<dbReference type="Proteomes" id="UP000812966">
    <property type="component" value="Unassembled WGS sequence"/>
</dbReference>
<feature type="region of interest" description="Disordered" evidence="6">
    <location>
        <begin position="1"/>
        <end position="347"/>
    </location>
</feature>
<feature type="compositionally biased region" description="Low complexity" evidence="6">
    <location>
        <begin position="120"/>
        <end position="131"/>
    </location>
</feature>
<keyword evidence="8" id="KW-1185">Reference proteome</keyword>
<keyword evidence="2" id="KW-0963">Cytoplasm</keyword>
<feature type="compositionally biased region" description="Basic and acidic residues" evidence="6">
    <location>
        <begin position="210"/>
        <end position="225"/>
    </location>
</feature>
<feature type="compositionally biased region" description="Low complexity" evidence="6">
    <location>
        <begin position="308"/>
        <end position="322"/>
    </location>
</feature>
<dbReference type="EMBL" id="JABELV010000011">
    <property type="protein sequence ID" value="KAG7571128.1"/>
    <property type="molecule type" value="Genomic_DNA"/>
</dbReference>
<feature type="coiled-coil region" evidence="5">
    <location>
        <begin position="1016"/>
        <end position="1043"/>
    </location>
</feature>
<dbReference type="AlphaFoldDB" id="A0A8K0JVH7"/>
<feature type="compositionally biased region" description="Low complexity" evidence="6">
    <location>
        <begin position="199"/>
        <end position="209"/>
    </location>
</feature>
<dbReference type="GO" id="GO:0000932">
    <property type="term" value="C:P-body"/>
    <property type="evidence" value="ECO:0007669"/>
    <property type="project" value="TreeGrafter"/>
</dbReference>
<keyword evidence="5" id="KW-0175">Coiled coil</keyword>
<name>A0A8K0JVH7_9TREE</name>
<feature type="compositionally biased region" description="Polar residues" evidence="6">
    <location>
        <begin position="323"/>
        <end position="334"/>
    </location>
</feature>
<evidence type="ECO:0000256" key="1">
    <source>
        <dbReference type="ARBA" id="ARBA00004496"/>
    </source>
</evidence>
<dbReference type="PANTHER" id="PTHR15598:SF5">
    <property type="entry name" value="ENHANCER OF MRNA-DECAPPING PROTEIN 4"/>
    <property type="match status" value="1"/>
</dbReference>
<dbReference type="InterPro" id="IPR045152">
    <property type="entry name" value="EDC4-like"/>
</dbReference>
<evidence type="ECO:0000313" key="7">
    <source>
        <dbReference type="EMBL" id="KAG7571128.1"/>
    </source>
</evidence>
<organism evidence="7 8">
    <name type="scientific">Filobasidium floriforme</name>
    <dbReference type="NCBI Taxonomy" id="5210"/>
    <lineage>
        <taxon>Eukaryota</taxon>
        <taxon>Fungi</taxon>
        <taxon>Dikarya</taxon>
        <taxon>Basidiomycota</taxon>
        <taxon>Agaricomycotina</taxon>
        <taxon>Tremellomycetes</taxon>
        <taxon>Filobasidiales</taxon>
        <taxon>Filobasidiaceae</taxon>
        <taxon>Filobasidium</taxon>
    </lineage>
</organism>
<gene>
    <name evidence="7" type="ORF">FFLO_00953</name>
</gene>
<evidence type="ECO:0000256" key="5">
    <source>
        <dbReference type="SAM" id="Coils"/>
    </source>
</evidence>
<protein>
    <recommendedName>
        <fullName evidence="9">Enhancer of mRNA-decapping protein 4 WD40 repeat region domain-containing protein</fullName>
    </recommendedName>
</protein>
<proteinExistence type="predicted"/>
<dbReference type="InterPro" id="IPR044938">
    <property type="entry name" value="EDC4_C_sf"/>
</dbReference>
<feature type="compositionally biased region" description="Acidic residues" evidence="6">
    <location>
        <begin position="763"/>
        <end position="783"/>
    </location>
</feature>
<evidence type="ECO:0008006" key="9">
    <source>
        <dbReference type="Google" id="ProtNLM"/>
    </source>
</evidence>
<keyword evidence="4" id="KW-0677">Repeat</keyword>
<keyword evidence="3" id="KW-0853">WD repeat</keyword>
<comment type="caution">
    <text evidence="7">The sequence shown here is derived from an EMBL/GenBank/DDBJ whole genome shotgun (WGS) entry which is preliminary data.</text>
</comment>
<feature type="compositionally biased region" description="Low complexity" evidence="6">
    <location>
        <begin position="233"/>
        <end position="244"/>
    </location>
</feature>
<evidence type="ECO:0000256" key="4">
    <source>
        <dbReference type="ARBA" id="ARBA00022737"/>
    </source>
</evidence>
<feature type="compositionally biased region" description="Low complexity" evidence="6">
    <location>
        <begin position="14"/>
        <end position="49"/>
    </location>
</feature>
<feature type="compositionally biased region" description="Pro residues" evidence="6">
    <location>
        <begin position="85"/>
        <end position="97"/>
    </location>
</feature>
<dbReference type="SUPFAM" id="SSF50978">
    <property type="entry name" value="WD40 repeat-like"/>
    <property type="match status" value="1"/>
</dbReference>
<evidence type="ECO:0000256" key="3">
    <source>
        <dbReference type="ARBA" id="ARBA00022574"/>
    </source>
</evidence>
<feature type="compositionally biased region" description="Polar residues" evidence="6">
    <location>
        <begin position="282"/>
        <end position="303"/>
    </location>
</feature>
<reference evidence="7" key="1">
    <citation type="submission" date="2020-04" db="EMBL/GenBank/DDBJ databases">
        <title>Analysis of mating type loci in Filobasidium floriforme.</title>
        <authorList>
            <person name="Nowrousian M."/>
        </authorList>
    </citation>
    <scope>NUCLEOTIDE SEQUENCE</scope>
    <source>
        <strain evidence="7">CBS 6242</strain>
    </source>
</reference>
<dbReference type="Gene3D" id="1.10.220.100">
    <property type="entry name" value="conserved c-terminal region of ge- 1"/>
    <property type="match status" value="1"/>
</dbReference>
<dbReference type="PANTHER" id="PTHR15598">
    <property type="entry name" value="ENHANCER OF MRNA-DECAPPING PROTEIN 4"/>
    <property type="match status" value="1"/>
</dbReference>
<comment type="subcellular location">
    <subcellularLocation>
        <location evidence="1">Cytoplasm</location>
    </subcellularLocation>
</comment>
<evidence type="ECO:0000256" key="6">
    <source>
        <dbReference type="SAM" id="MobiDB-lite"/>
    </source>
</evidence>
<accession>A0A8K0JVH7</accession>
<dbReference type="GO" id="GO:0031087">
    <property type="term" value="P:deadenylation-independent decapping of nuclear-transcribed mRNA"/>
    <property type="evidence" value="ECO:0007669"/>
    <property type="project" value="InterPro"/>
</dbReference>
<evidence type="ECO:0000313" key="8">
    <source>
        <dbReference type="Proteomes" id="UP000812966"/>
    </source>
</evidence>
<sequence>MDAQRLLGMLNGGPSAAATSSTSPSPAQHSPQLSSPPATLQSLLSQLQSPQPPSPREAPPHMMSPPISDAANAAELFRSAGMLPNIPPPPPPHPGAVPGPNHHRVLSPSAGNAQSLLATLMSGSNPSSNMPSPSPGLPFGMKQPVIDHNMLQGPQASEIPLPISPAPPVYASQPTPPHLGRVPTNQSDRSVQEKPQKPQTESQQTTQLSESHKVEQDIPKEDEKLASPQVEGTASKTTAPTASKFHFISPFDVFDMPAPTQPAQPTPKKEPSAVPSVKSPMLSKTTTPKVSKQVPKQVTSPSKSKAHPAVPAASQSAVPTPSRSEQVAQPSQPSKKAEVPPISYAVNGQPGRLSTVVPIESDHYTFDVSNTNHSGVGAIDQKYQEEIATVKTNVLTAGIQKGAKIAASRSFISYALNKGKVRVIDYTTGVNTAIVLETENGTPAKVADIAICENWLAALGEDGTLGLWKLSTKRGAENSVSAVKTWSTTPTQGSSQPVAKSLEWLRAREGDKDRLIVVTDTEAFLKSPTAMSKSFGQGTRDWAGIGESIGAQANGSPLIDAAVAPEESDYALLHQNNKVIVGSVTDSSERELQVQAPAEGGSWRSIDHTGHALILCSTQNEYALFPLAGNGELSPSSTFFLQDPSNAKEASAVRSSTAVFDAPRNTYWVAIWARASLLAIKITGTDRQAFAAYAEIASGPTSNLAIDQSNQIAEASILYRRPAGISMLTLHPSVAKELDEVADMHASRQPVTDADILTKQEEEVAPEVEEEQVPEAPAQEEVETTPASPDVKEAPVAEDVTVNLPKSVASPVQANPSMASANAEIDYSKVESIFTTAISKSLEIELRQVLTQQGDIQTAIETAFANQEASIDGVISRMVSEGIQRELSGLLPRIVKEEMVSGVLPQLQEILRKEVERHVGDKLASAILFSVETTVMSQVEKALVPHLGRTFTSILSPAVDKSVRSLIDEKLLPQFVAAVEHVPVEVSRAIHQEMLDVRKDVMIEQSSQATASDAAMLSMSKSLAALSEQVQSLTREIETLRMSSQAAAAIGQYPRVPPGPPDSLGPFGETPRMMPQQASYNGVPPNINTPTGLPMPPPQQNQIISPQPVLAPNAGALQQLISGPEDAEDVFLKAFSSLSDVDLVQFVMSRMPRTAEYLPDPRERPSPLSQAVLLTMVHRLSKCLQRHSTESREYQAVMTWIYRASLVIDPRDDTIQSYLPAVKKTLEDTFTASMDHFTRSRDNSPASRSAGQMMLKIISNLNRPQA</sequence>
<evidence type="ECO:0000256" key="2">
    <source>
        <dbReference type="ARBA" id="ARBA00022490"/>
    </source>
</evidence>
<feature type="region of interest" description="Disordered" evidence="6">
    <location>
        <begin position="763"/>
        <end position="791"/>
    </location>
</feature>
<dbReference type="InterPro" id="IPR036322">
    <property type="entry name" value="WD40_repeat_dom_sf"/>
</dbReference>